<evidence type="ECO:0000313" key="2">
    <source>
        <dbReference type="Proteomes" id="UP000278085"/>
    </source>
</evidence>
<dbReference type="EMBL" id="RXLQ01000005">
    <property type="protein sequence ID" value="RSZ58801.1"/>
    <property type="molecule type" value="Genomic_DNA"/>
</dbReference>
<dbReference type="RefSeq" id="WP_126074007.1">
    <property type="nucleotide sequence ID" value="NZ_CP051166.1"/>
</dbReference>
<protein>
    <submittedName>
        <fullName evidence="1">Uncharacterized protein</fullName>
    </submittedName>
</protein>
<accession>A0A430HMS5</accession>
<name>A0A430HMS5_9BURK</name>
<gene>
    <name evidence="1" type="ORF">EJB06_10630</name>
</gene>
<comment type="caution">
    <text evidence="1">The sequence shown here is derived from an EMBL/GenBank/DDBJ whole genome shotgun (WGS) entry which is preliminary data.</text>
</comment>
<evidence type="ECO:0000313" key="1">
    <source>
        <dbReference type="EMBL" id="RSZ58801.1"/>
    </source>
</evidence>
<dbReference type="OrthoDB" id="9255666at2"/>
<proteinExistence type="predicted"/>
<keyword evidence="2" id="KW-1185">Reference proteome</keyword>
<dbReference type="AlphaFoldDB" id="A0A430HMS5"/>
<reference evidence="1 2" key="1">
    <citation type="submission" date="2018-12" db="EMBL/GenBank/DDBJ databases">
        <authorList>
            <person name="Yang E."/>
        </authorList>
    </citation>
    <scope>NUCLEOTIDE SEQUENCE [LARGE SCALE GENOMIC DNA]</scope>
    <source>
        <strain evidence="1 2">SOD</strain>
    </source>
</reference>
<dbReference type="Proteomes" id="UP000278085">
    <property type="component" value="Unassembled WGS sequence"/>
</dbReference>
<sequence length="126" mass="14551">MTLIKRKLVRVDEQTGDYAEVDTVRLKRETQELMDYIGSNVDPNKDPYRIWTSVVPLCRAVLDETISLPVSFFDLPLRYESREGLLDAEFDDLFSSFVLTISGTAREILDEVVIDGVKYMYADFEE</sequence>
<organism evidence="1 2">
    <name type="scientific">Massilia atriviolacea</name>
    <dbReference type="NCBI Taxonomy" id="2495579"/>
    <lineage>
        <taxon>Bacteria</taxon>
        <taxon>Pseudomonadati</taxon>
        <taxon>Pseudomonadota</taxon>
        <taxon>Betaproteobacteria</taxon>
        <taxon>Burkholderiales</taxon>
        <taxon>Oxalobacteraceae</taxon>
        <taxon>Telluria group</taxon>
        <taxon>Massilia</taxon>
    </lineage>
</organism>